<dbReference type="SUPFAM" id="SSF52047">
    <property type="entry name" value="RNI-like"/>
    <property type="match status" value="2"/>
</dbReference>
<dbReference type="Gene3D" id="3.80.10.10">
    <property type="entry name" value="Ribonuclease Inhibitor"/>
    <property type="match status" value="1"/>
</dbReference>
<dbReference type="PANTHER" id="PTHR13318">
    <property type="entry name" value="PARTNER OF PAIRED, ISOFORM B-RELATED"/>
    <property type="match status" value="1"/>
</dbReference>
<dbReference type="PANTHER" id="PTHR13318:SF95">
    <property type="entry name" value="F-BOX PROTEIN YLR352W"/>
    <property type="match status" value="1"/>
</dbReference>
<keyword evidence="2" id="KW-1185">Reference proteome</keyword>
<dbReference type="InterPro" id="IPR032675">
    <property type="entry name" value="LRR_dom_sf"/>
</dbReference>
<dbReference type="EMBL" id="LR899009">
    <property type="protein sequence ID" value="CAD7079352.1"/>
    <property type="molecule type" value="Genomic_DNA"/>
</dbReference>
<evidence type="ECO:0000313" key="2">
    <source>
        <dbReference type="Proteomes" id="UP000594454"/>
    </source>
</evidence>
<gene>
    <name evidence="1" type="ORF">HERILL_LOCUS2572</name>
</gene>
<dbReference type="GO" id="GO:0019005">
    <property type="term" value="C:SCF ubiquitin ligase complex"/>
    <property type="evidence" value="ECO:0007669"/>
    <property type="project" value="TreeGrafter"/>
</dbReference>
<dbReference type="OrthoDB" id="6367911at2759"/>
<proteinExistence type="predicted"/>
<evidence type="ECO:0000313" key="1">
    <source>
        <dbReference type="EMBL" id="CAD7079352.1"/>
    </source>
</evidence>
<sequence>MPRFKPIPSLYKLCVRVVYNVIYDICSSLELYKVRNKGPRLKELHTYLVEHYPQNILDDLLDLHSSNGHSNSQSLKSYYFYRAVTHHNARAFKARNYKLELSYWRVLFKTVFNNLISLNLALSCNDQILELIPKYCPQLEHLNATCKYERVEIGNNACTFALSVTDYGLGFLCQCKKLKTLTVNEPRSNTRGIQNGITYAGLRRLLIHVETLEDISYSDLGSVVAKDLDALESLRLKIIRHFNATEESIKEILRLCKNLSELYLTFFNSDSQCNIWSEIIKARPKLRALEVINLNCCTYFAEIFQSFGETLCFLSISSNYQTISFENLVTIARNCPNLQFLNCAHLTNRNEVVHRPRNFGQFSNLESLHLCGMSIDVANVVPFCTENAVNLEHLRIIEQGPVTTYMDNIFVESLKPEKIRHIEVSIKLPFTTFGIRKILAKFPLLNYLNVSCTDDCTMLMQELRDMNYDLVFINKVFIPFQQV</sequence>
<dbReference type="Proteomes" id="UP000594454">
    <property type="component" value="Chromosome 1"/>
</dbReference>
<accession>A0A7R8UEJ7</accession>
<protein>
    <submittedName>
        <fullName evidence="1">Uncharacterized protein</fullName>
    </submittedName>
</protein>
<reference evidence="1 2" key="1">
    <citation type="submission" date="2020-11" db="EMBL/GenBank/DDBJ databases">
        <authorList>
            <person name="Wallbank WR R."/>
            <person name="Pardo Diaz C."/>
            <person name="Kozak K."/>
            <person name="Martin S."/>
            <person name="Jiggins C."/>
            <person name="Moest M."/>
            <person name="Warren A I."/>
            <person name="Generalovic N T."/>
            <person name="Byers J.R.P. K."/>
            <person name="Montejo-Kovacevich G."/>
            <person name="Yen C E."/>
        </authorList>
    </citation>
    <scope>NUCLEOTIDE SEQUENCE [LARGE SCALE GENOMIC DNA]</scope>
</reference>
<dbReference type="InParanoid" id="A0A7R8UEJ7"/>
<dbReference type="AlphaFoldDB" id="A0A7R8UEJ7"/>
<dbReference type="GO" id="GO:0031146">
    <property type="term" value="P:SCF-dependent proteasomal ubiquitin-dependent protein catabolic process"/>
    <property type="evidence" value="ECO:0007669"/>
    <property type="project" value="TreeGrafter"/>
</dbReference>
<name>A0A7R8UEJ7_HERIL</name>
<dbReference type="OMA" id="ERTCCQY"/>
<organism evidence="1 2">
    <name type="scientific">Hermetia illucens</name>
    <name type="common">Black soldier fly</name>
    <dbReference type="NCBI Taxonomy" id="343691"/>
    <lineage>
        <taxon>Eukaryota</taxon>
        <taxon>Metazoa</taxon>
        <taxon>Ecdysozoa</taxon>
        <taxon>Arthropoda</taxon>
        <taxon>Hexapoda</taxon>
        <taxon>Insecta</taxon>
        <taxon>Pterygota</taxon>
        <taxon>Neoptera</taxon>
        <taxon>Endopterygota</taxon>
        <taxon>Diptera</taxon>
        <taxon>Brachycera</taxon>
        <taxon>Stratiomyomorpha</taxon>
        <taxon>Stratiomyidae</taxon>
        <taxon>Hermetiinae</taxon>
        <taxon>Hermetia</taxon>
    </lineage>
</organism>